<sequence>MHNFKFALNASTLFPFELDVIEQIRVAAEAGYDGIELWVKDIESYLEKGGSLKTIKEFLKDRGIFVVNAITFFKWSDEDEATRIKGLVEAEKEMTMLKEIGCNAVAAPPSGSMDDLTLETIAEHFSALTTIARRMDMEVYLEFWGKANKLATLSEAMYIAMESGLSDVKFLLDPFHMYTGGSYFTSLAYLNQRNIGIFHVNDYPEYPPKEQITDSERQFPGDGIAPTEQLANYLVEMNYQGYLSLELFIENYGNQSALEVASQGLKKMKQTYLPNK</sequence>
<dbReference type="Gene3D" id="3.20.20.150">
    <property type="entry name" value="Divalent-metal-dependent TIM barrel enzymes"/>
    <property type="match status" value="1"/>
</dbReference>
<dbReference type="InterPro" id="IPR036237">
    <property type="entry name" value="Xyl_isomerase-like_sf"/>
</dbReference>
<name>A0A1I4IUJ0_9BACI</name>
<dbReference type="STRING" id="334253.SAMN04487943_102307"/>
<dbReference type="InterPro" id="IPR013022">
    <property type="entry name" value="Xyl_isomerase-like_TIM-brl"/>
</dbReference>
<reference evidence="3" key="1">
    <citation type="submission" date="2016-10" db="EMBL/GenBank/DDBJ databases">
        <authorList>
            <person name="Varghese N."/>
            <person name="Submissions S."/>
        </authorList>
    </citation>
    <scope>NUCLEOTIDE SEQUENCE [LARGE SCALE GENOMIC DNA]</scope>
    <source>
        <strain evidence="3">CGMCC 1.4250</strain>
    </source>
</reference>
<evidence type="ECO:0000313" key="2">
    <source>
        <dbReference type="EMBL" id="SFL58018.1"/>
    </source>
</evidence>
<accession>A0A1I4IUJ0</accession>
<dbReference type="AlphaFoldDB" id="A0A1I4IUJ0"/>
<dbReference type="PANTHER" id="PTHR12110">
    <property type="entry name" value="HYDROXYPYRUVATE ISOMERASE"/>
    <property type="match status" value="1"/>
</dbReference>
<gene>
    <name evidence="2" type="ORF">SAMN04487943_102307</name>
</gene>
<proteinExistence type="predicted"/>
<organism evidence="2 3">
    <name type="scientific">Gracilibacillus orientalis</name>
    <dbReference type="NCBI Taxonomy" id="334253"/>
    <lineage>
        <taxon>Bacteria</taxon>
        <taxon>Bacillati</taxon>
        <taxon>Bacillota</taxon>
        <taxon>Bacilli</taxon>
        <taxon>Bacillales</taxon>
        <taxon>Bacillaceae</taxon>
        <taxon>Gracilibacillus</taxon>
    </lineage>
</organism>
<dbReference type="EMBL" id="FOTR01000002">
    <property type="protein sequence ID" value="SFL58018.1"/>
    <property type="molecule type" value="Genomic_DNA"/>
</dbReference>
<dbReference type="Proteomes" id="UP000198565">
    <property type="component" value="Unassembled WGS sequence"/>
</dbReference>
<dbReference type="GO" id="GO:0016853">
    <property type="term" value="F:isomerase activity"/>
    <property type="evidence" value="ECO:0007669"/>
    <property type="project" value="UniProtKB-KW"/>
</dbReference>
<protein>
    <submittedName>
        <fullName evidence="2">Sugar phosphate isomerase/epimerase</fullName>
    </submittedName>
</protein>
<dbReference type="PANTHER" id="PTHR12110:SF48">
    <property type="entry name" value="BLL3656 PROTEIN"/>
    <property type="match status" value="1"/>
</dbReference>
<evidence type="ECO:0000259" key="1">
    <source>
        <dbReference type="Pfam" id="PF01261"/>
    </source>
</evidence>
<keyword evidence="3" id="KW-1185">Reference proteome</keyword>
<dbReference type="SUPFAM" id="SSF51658">
    <property type="entry name" value="Xylose isomerase-like"/>
    <property type="match status" value="1"/>
</dbReference>
<evidence type="ECO:0000313" key="3">
    <source>
        <dbReference type="Proteomes" id="UP000198565"/>
    </source>
</evidence>
<dbReference type="InterPro" id="IPR050312">
    <property type="entry name" value="IolE/XylAMocC-like"/>
</dbReference>
<dbReference type="Pfam" id="PF01261">
    <property type="entry name" value="AP_endonuc_2"/>
    <property type="match status" value="1"/>
</dbReference>
<keyword evidence="2" id="KW-0413">Isomerase</keyword>
<dbReference type="RefSeq" id="WP_175495327.1">
    <property type="nucleotide sequence ID" value="NZ_FOTR01000002.1"/>
</dbReference>
<feature type="domain" description="Xylose isomerase-like TIM barrel" evidence="1">
    <location>
        <begin position="24"/>
        <end position="269"/>
    </location>
</feature>